<name>A0A8H7ZTY7_9FUNG</name>
<evidence type="ECO:0000313" key="3">
    <source>
        <dbReference type="Proteomes" id="UP000673691"/>
    </source>
</evidence>
<proteinExistence type="predicted"/>
<evidence type="ECO:0000313" key="2">
    <source>
        <dbReference type="EMBL" id="KAG5459165.1"/>
    </source>
</evidence>
<organism evidence="2 3">
    <name type="scientific">Olpidium bornovanus</name>
    <dbReference type="NCBI Taxonomy" id="278681"/>
    <lineage>
        <taxon>Eukaryota</taxon>
        <taxon>Fungi</taxon>
        <taxon>Fungi incertae sedis</taxon>
        <taxon>Olpidiomycota</taxon>
        <taxon>Olpidiomycotina</taxon>
        <taxon>Olpidiomycetes</taxon>
        <taxon>Olpidiales</taxon>
        <taxon>Olpidiaceae</taxon>
        <taxon>Olpidium</taxon>
    </lineage>
</organism>
<dbReference type="Proteomes" id="UP000673691">
    <property type="component" value="Unassembled WGS sequence"/>
</dbReference>
<keyword evidence="3" id="KW-1185">Reference proteome</keyword>
<gene>
    <name evidence="2" type="ORF">BJ554DRAFT_467</name>
</gene>
<protein>
    <submittedName>
        <fullName evidence="2">Uncharacterized protein</fullName>
    </submittedName>
</protein>
<feature type="region of interest" description="Disordered" evidence="1">
    <location>
        <begin position="256"/>
        <end position="279"/>
    </location>
</feature>
<dbReference type="EMBL" id="JAEFCI010007271">
    <property type="protein sequence ID" value="KAG5459165.1"/>
    <property type="molecule type" value="Genomic_DNA"/>
</dbReference>
<sequence>PSRFHNRAPTTVHRLPVTALNFSTELNWSKYRDSTGRYLSAQPATVALAPRHRLFTKFAFHRGVASRRARRHPLNASPAERLLAAPPSHPPRAASAEPPSPPPPPPPSTAHRRTAEPTSPRFRLPRAAFSACLAPCFPPAARRVFRLPPAALPPAVRPRLISAAATSSSAPEFQQRLSALEFPPLVNDVSNYLTWARSAMSYLHSQDCAEAVAFTEEERPTAAAAPNVKNMAPPNAAAGLEEAVAMAHDAVTADLSKEDTEVAPREGTAQNARATNVAGTTTTAPEAEDFMSANATNKLEINLAVTRADDDVDVVDPWAGIETNMAIYNATDAIMTSEHELFG</sequence>
<dbReference type="AlphaFoldDB" id="A0A8H7ZTY7"/>
<feature type="compositionally biased region" description="Polar residues" evidence="1">
    <location>
        <begin position="268"/>
        <end position="279"/>
    </location>
</feature>
<comment type="caution">
    <text evidence="2">The sequence shown here is derived from an EMBL/GenBank/DDBJ whole genome shotgun (WGS) entry which is preliminary data.</text>
</comment>
<feature type="region of interest" description="Disordered" evidence="1">
    <location>
        <begin position="66"/>
        <end position="119"/>
    </location>
</feature>
<reference evidence="2 3" key="1">
    <citation type="journal article" name="Sci. Rep.">
        <title>Genome-scale phylogenetic analyses confirm Olpidium as the closest living zoosporic fungus to the non-flagellated, terrestrial fungi.</title>
        <authorList>
            <person name="Chang Y."/>
            <person name="Rochon D."/>
            <person name="Sekimoto S."/>
            <person name="Wang Y."/>
            <person name="Chovatia M."/>
            <person name="Sandor L."/>
            <person name="Salamov A."/>
            <person name="Grigoriev I.V."/>
            <person name="Stajich J.E."/>
            <person name="Spatafora J.W."/>
        </authorList>
    </citation>
    <scope>NUCLEOTIDE SEQUENCE [LARGE SCALE GENOMIC DNA]</scope>
    <source>
        <strain evidence="2">S191</strain>
    </source>
</reference>
<accession>A0A8H7ZTY7</accession>
<evidence type="ECO:0000256" key="1">
    <source>
        <dbReference type="SAM" id="MobiDB-lite"/>
    </source>
</evidence>
<feature type="non-terminal residue" evidence="2">
    <location>
        <position position="1"/>
    </location>
</feature>
<feature type="compositionally biased region" description="Pro residues" evidence="1">
    <location>
        <begin position="98"/>
        <end position="108"/>
    </location>
</feature>